<evidence type="ECO:0000313" key="1">
    <source>
        <dbReference type="EMBL" id="KAK2961272.1"/>
    </source>
</evidence>
<dbReference type="EMBL" id="JARBJD010000017">
    <property type="protein sequence ID" value="KAK2961272.1"/>
    <property type="molecule type" value="Genomic_DNA"/>
</dbReference>
<reference evidence="1 2" key="1">
    <citation type="journal article" date="2022" name="bioRxiv">
        <title>Genomics of Preaxostyla Flagellates Illuminates Evolutionary Transitions and the Path Towards Mitochondrial Loss.</title>
        <authorList>
            <person name="Novak L.V.F."/>
            <person name="Treitli S.C."/>
            <person name="Pyrih J."/>
            <person name="Halakuc P."/>
            <person name="Pipaliya S.V."/>
            <person name="Vacek V."/>
            <person name="Brzon O."/>
            <person name="Soukal P."/>
            <person name="Eme L."/>
            <person name="Dacks J.B."/>
            <person name="Karnkowska A."/>
            <person name="Elias M."/>
            <person name="Hampl V."/>
        </authorList>
    </citation>
    <scope>NUCLEOTIDE SEQUENCE [LARGE SCALE GENOMIC DNA]</scope>
    <source>
        <strain evidence="1">NAU3</strain>
        <tissue evidence="1">Gut</tissue>
    </source>
</reference>
<evidence type="ECO:0000313" key="2">
    <source>
        <dbReference type="Proteomes" id="UP001281761"/>
    </source>
</evidence>
<protein>
    <submittedName>
        <fullName evidence="1">Leucine-rich melanocyte differentiation-associated protein</fullName>
    </submittedName>
</protein>
<organism evidence="1 2">
    <name type="scientific">Blattamonas nauphoetae</name>
    <dbReference type="NCBI Taxonomy" id="2049346"/>
    <lineage>
        <taxon>Eukaryota</taxon>
        <taxon>Metamonada</taxon>
        <taxon>Preaxostyla</taxon>
        <taxon>Oxymonadida</taxon>
        <taxon>Blattamonas</taxon>
    </lineage>
</organism>
<name>A0ABQ9YBX8_9EUKA</name>
<dbReference type="InterPro" id="IPR001611">
    <property type="entry name" value="Leu-rich_rpt"/>
</dbReference>
<dbReference type="InterPro" id="IPR032675">
    <property type="entry name" value="LRR_dom_sf"/>
</dbReference>
<dbReference type="PROSITE" id="PS51450">
    <property type="entry name" value="LRR"/>
    <property type="match status" value="1"/>
</dbReference>
<comment type="caution">
    <text evidence="1">The sequence shown here is derived from an EMBL/GenBank/DDBJ whole genome shotgun (WGS) entry which is preliminary data.</text>
</comment>
<dbReference type="InterPro" id="IPR043313">
    <property type="entry name" value="LRMDA"/>
</dbReference>
<proteinExistence type="predicted"/>
<accession>A0ABQ9YBX8</accession>
<dbReference type="Proteomes" id="UP001281761">
    <property type="component" value="Unassembled WGS sequence"/>
</dbReference>
<keyword evidence="2" id="KW-1185">Reference proteome</keyword>
<dbReference type="Pfam" id="PF14580">
    <property type="entry name" value="LRR_9"/>
    <property type="match status" value="1"/>
</dbReference>
<dbReference type="PANTHER" id="PTHR46282">
    <property type="entry name" value="LEUCINE-RICH MELANOCYTE DIFFERENTIATION-ASSOCIATED PROTEIN"/>
    <property type="match status" value="1"/>
</dbReference>
<dbReference type="SUPFAM" id="SSF52058">
    <property type="entry name" value="L domain-like"/>
    <property type="match status" value="1"/>
</dbReference>
<gene>
    <name evidence="1" type="ORF">BLNAU_3718</name>
</gene>
<dbReference type="PANTHER" id="PTHR46282:SF2">
    <property type="entry name" value="LEUCINE-RICH MELANOCYTE DIFFERENTIATION-ASSOCIATED PROTEIN"/>
    <property type="match status" value="1"/>
</dbReference>
<sequence>MSEEQPEPVPVGDNLSIVGRGYTTIPVTFGRQYGAKIKNLDLSHNKLENLDNINMFANLKSLILDNNELTENVEFPDFYQLDTLCINNNKIADLRIVLDRIKRAAPNLRYLSLLKNPACPNRLIGMEDDDYSRYRLYVIWRIPNLKFLDATPVTPKEKDEALRRGEFCLPAATTEIVATAARIEGQMGATDELTQSVPQSSTHFGVCQYYYQGKQSEGNRFIRNQNL</sequence>
<dbReference type="Gene3D" id="3.80.10.10">
    <property type="entry name" value="Ribonuclease Inhibitor"/>
    <property type="match status" value="1"/>
</dbReference>